<organism evidence="2 3">
    <name type="scientific">Phaedon cochleariae</name>
    <name type="common">Mustard beetle</name>
    <dbReference type="NCBI Taxonomy" id="80249"/>
    <lineage>
        <taxon>Eukaryota</taxon>
        <taxon>Metazoa</taxon>
        <taxon>Ecdysozoa</taxon>
        <taxon>Arthropoda</taxon>
        <taxon>Hexapoda</taxon>
        <taxon>Insecta</taxon>
        <taxon>Pterygota</taxon>
        <taxon>Neoptera</taxon>
        <taxon>Endopterygota</taxon>
        <taxon>Coleoptera</taxon>
        <taxon>Polyphaga</taxon>
        <taxon>Cucujiformia</taxon>
        <taxon>Chrysomeloidea</taxon>
        <taxon>Chrysomelidae</taxon>
        <taxon>Chrysomelinae</taxon>
        <taxon>Chrysomelini</taxon>
        <taxon>Phaedon</taxon>
    </lineage>
</organism>
<name>A0A9P0GN49_PHACE</name>
<dbReference type="InterPro" id="IPR038606">
    <property type="entry name" value="To_sf"/>
</dbReference>
<sequence>MKLSRSNAFLILCILPLIKGQAAPGHPCCSTPACLRDVIQMNLRRLRDTRPGPGVVSANPIGFSQPMIYHVNVPGIQVNLTLNNNEIYGVGDAIVSDVRWQFCGNNTIVDYTNNVARLVHRANYTAVGTIRDPSNNDDEMVIDETGVFTIVVPHSVITHTANLTSVVQNGVNVWRVDSATMLVGFRNGHVDFRTNSCGSDNKRANILASINENLDQIIESLRPEINRQFIYLQTEFTRGIAEGVRTDAVICATTLNGNRRRRHC</sequence>
<dbReference type="AlphaFoldDB" id="A0A9P0GN49"/>
<dbReference type="EMBL" id="OU896709">
    <property type="protein sequence ID" value="CAH1160184.1"/>
    <property type="molecule type" value="Genomic_DNA"/>
</dbReference>
<keyword evidence="1" id="KW-0732">Signal</keyword>
<feature type="chain" id="PRO_5040143844" evidence="1">
    <location>
        <begin position="23"/>
        <end position="264"/>
    </location>
</feature>
<reference evidence="2" key="2">
    <citation type="submission" date="2022-10" db="EMBL/GenBank/DDBJ databases">
        <authorList>
            <consortium name="ENA_rothamsted_submissions"/>
            <consortium name="culmorum"/>
            <person name="King R."/>
        </authorList>
    </citation>
    <scope>NUCLEOTIDE SEQUENCE</scope>
</reference>
<reference evidence="2" key="1">
    <citation type="submission" date="2022-01" db="EMBL/GenBank/DDBJ databases">
        <authorList>
            <person name="King R."/>
        </authorList>
    </citation>
    <scope>NUCLEOTIDE SEQUENCE</scope>
</reference>
<proteinExistence type="predicted"/>
<dbReference type="Pfam" id="PF06585">
    <property type="entry name" value="JHBP"/>
    <property type="match status" value="1"/>
</dbReference>
<evidence type="ECO:0000313" key="3">
    <source>
        <dbReference type="Proteomes" id="UP001153737"/>
    </source>
</evidence>
<accession>A0A9P0GN49</accession>
<evidence type="ECO:0000256" key="1">
    <source>
        <dbReference type="SAM" id="SignalP"/>
    </source>
</evidence>
<evidence type="ECO:0000313" key="2">
    <source>
        <dbReference type="EMBL" id="CAH1160184.1"/>
    </source>
</evidence>
<feature type="signal peptide" evidence="1">
    <location>
        <begin position="1"/>
        <end position="22"/>
    </location>
</feature>
<dbReference type="InterPro" id="IPR010562">
    <property type="entry name" value="Haemolymph_juvenile_hormone-bd"/>
</dbReference>
<protein>
    <submittedName>
        <fullName evidence="2">Uncharacterized protein</fullName>
    </submittedName>
</protein>
<dbReference type="SMART" id="SM00700">
    <property type="entry name" value="JHBP"/>
    <property type="match status" value="1"/>
</dbReference>
<gene>
    <name evidence="2" type="ORF">PHAECO_LOCUS7308</name>
</gene>
<dbReference type="Gene3D" id="3.15.10.30">
    <property type="entry name" value="Haemolymph juvenile hormone binding protein"/>
    <property type="match status" value="1"/>
</dbReference>
<dbReference type="Proteomes" id="UP001153737">
    <property type="component" value="Chromosome 3"/>
</dbReference>
<keyword evidence="3" id="KW-1185">Reference proteome</keyword>